<gene>
    <name evidence="2" type="ORF">BN1044_00429</name>
    <name evidence="3" type="ORF">NCTC8105_04518</name>
</gene>
<protein>
    <submittedName>
        <fullName evidence="2">Uncharacterized protein</fullName>
    </submittedName>
</protein>
<feature type="region of interest" description="Disordered" evidence="1">
    <location>
        <begin position="1"/>
        <end position="24"/>
    </location>
</feature>
<dbReference type="Proteomes" id="UP000094844">
    <property type="component" value="Unassembled WGS sequence"/>
</dbReference>
<reference evidence="2 4" key="1">
    <citation type="submission" date="2016-09" db="EMBL/GenBank/DDBJ databases">
        <authorList>
            <person name="Capua I."/>
            <person name="De Benedictis P."/>
            <person name="Joannis T."/>
            <person name="Lombin L.H."/>
            <person name="Cattoli G."/>
        </authorList>
    </citation>
    <scope>NUCLEOTIDE SEQUENCE [LARGE SCALE GENOMIC DNA]</scope>
    <source>
        <strain evidence="2 4">GB001</strain>
    </source>
</reference>
<dbReference type="AlphaFoldDB" id="A0A1C6YW07"/>
<accession>A0A1C6YW07</accession>
<evidence type="ECO:0000313" key="3">
    <source>
        <dbReference type="EMBL" id="STQ82307.1"/>
    </source>
</evidence>
<organism evidence="2 4">
    <name type="scientific">Hafnia alvei</name>
    <dbReference type="NCBI Taxonomy" id="569"/>
    <lineage>
        <taxon>Bacteria</taxon>
        <taxon>Pseudomonadati</taxon>
        <taxon>Pseudomonadota</taxon>
        <taxon>Gammaproteobacteria</taxon>
        <taxon>Enterobacterales</taxon>
        <taxon>Hafniaceae</taxon>
        <taxon>Hafnia</taxon>
    </lineage>
</organism>
<evidence type="ECO:0000313" key="5">
    <source>
        <dbReference type="Proteomes" id="UP000254821"/>
    </source>
</evidence>
<name>A0A1C6YW07_HAFAL</name>
<evidence type="ECO:0000313" key="2">
    <source>
        <dbReference type="EMBL" id="SCM50979.1"/>
    </source>
</evidence>
<dbReference type="Proteomes" id="UP000254821">
    <property type="component" value="Unassembled WGS sequence"/>
</dbReference>
<dbReference type="InterPro" id="IPR025317">
    <property type="entry name" value="DUF4222"/>
</dbReference>
<proteinExistence type="predicted"/>
<reference evidence="3 5" key="2">
    <citation type="submission" date="2018-06" db="EMBL/GenBank/DDBJ databases">
        <authorList>
            <consortium name="Pathogen Informatics"/>
            <person name="Doyle S."/>
        </authorList>
    </citation>
    <scope>NUCLEOTIDE SEQUENCE [LARGE SCALE GENOMIC DNA]</scope>
    <source>
        <strain evidence="3 5">NCTC8105</strain>
    </source>
</reference>
<dbReference type="RefSeq" id="WP_043488950.1">
    <property type="nucleotide sequence ID" value="NZ_CP139992.1"/>
</dbReference>
<evidence type="ECO:0000313" key="4">
    <source>
        <dbReference type="Proteomes" id="UP000094844"/>
    </source>
</evidence>
<dbReference type="EMBL" id="FMIQ01000006">
    <property type="protein sequence ID" value="SCM50979.1"/>
    <property type="molecule type" value="Genomic_DNA"/>
</dbReference>
<dbReference type="OrthoDB" id="6419134at2"/>
<evidence type="ECO:0000256" key="1">
    <source>
        <dbReference type="SAM" id="MobiDB-lite"/>
    </source>
</evidence>
<dbReference type="Pfam" id="PF13973">
    <property type="entry name" value="DUF4222"/>
    <property type="match status" value="1"/>
</dbReference>
<sequence length="99" mass="11168">MTIKNSGLVAGGHAQPKKGDKYKDSHGSLIEITYVFGERVTYKRQGYANECVCSLGRLQREFTLVEKMTFAQWNERNKTAEKIESLRAVLTAKKEAGKK</sequence>
<dbReference type="EMBL" id="UGHP01000001">
    <property type="protein sequence ID" value="STQ82307.1"/>
    <property type="molecule type" value="Genomic_DNA"/>
</dbReference>